<dbReference type="AlphaFoldDB" id="A0A1A8HDU9"/>
<protein>
    <submittedName>
        <fullName evidence="1">Chromosome 19 open reading frame 52</fullName>
    </submittedName>
</protein>
<organism evidence="1">
    <name type="scientific">Nothobranchius korthausae</name>
    <dbReference type="NCBI Taxonomy" id="1143690"/>
    <lineage>
        <taxon>Eukaryota</taxon>
        <taxon>Metazoa</taxon>
        <taxon>Chordata</taxon>
        <taxon>Craniata</taxon>
        <taxon>Vertebrata</taxon>
        <taxon>Euteleostomi</taxon>
        <taxon>Actinopterygii</taxon>
        <taxon>Neopterygii</taxon>
        <taxon>Teleostei</taxon>
        <taxon>Neoteleostei</taxon>
        <taxon>Acanthomorphata</taxon>
        <taxon>Ovalentaria</taxon>
        <taxon>Atherinomorphae</taxon>
        <taxon>Cyprinodontiformes</taxon>
        <taxon>Nothobranchiidae</taxon>
        <taxon>Nothobranchius</taxon>
    </lineage>
</organism>
<reference evidence="1" key="2">
    <citation type="submission" date="2016-06" db="EMBL/GenBank/DDBJ databases">
        <title>The genome of a short-lived fish provides insights into sex chromosome evolution and the genetic control of aging.</title>
        <authorList>
            <person name="Reichwald K."/>
            <person name="Felder M."/>
            <person name="Petzold A."/>
            <person name="Koch P."/>
            <person name="Groth M."/>
            <person name="Platzer M."/>
        </authorList>
    </citation>
    <scope>NUCLEOTIDE SEQUENCE</scope>
    <source>
        <tissue evidence="1">Brain</tissue>
    </source>
</reference>
<evidence type="ECO:0000313" key="1">
    <source>
        <dbReference type="EMBL" id="SBQ81552.1"/>
    </source>
</evidence>
<proteinExistence type="predicted"/>
<accession>A0A1A8HDU9</accession>
<dbReference type="Pfam" id="PF10171">
    <property type="entry name" value="Tim29"/>
    <property type="match status" value="1"/>
</dbReference>
<reference evidence="1" key="1">
    <citation type="submission" date="2016-05" db="EMBL/GenBank/DDBJ databases">
        <authorList>
            <person name="Lavstsen T."/>
            <person name="Jespersen J.S."/>
        </authorList>
    </citation>
    <scope>NUCLEOTIDE SEQUENCE</scope>
    <source>
        <tissue evidence="1">Brain</tissue>
    </source>
</reference>
<dbReference type="GO" id="GO:0042721">
    <property type="term" value="C:TIM22 mitochondrial import inner membrane insertion complex"/>
    <property type="evidence" value="ECO:0007669"/>
    <property type="project" value="InterPro"/>
</dbReference>
<dbReference type="EMBL" id="HAEC01013335">
    <property type="protein sequence ID" value="SBQ81552.1"/>
    <property type="molecule type" value="Transcribed_RNA"/>
</dbReference>
<sequence length="329" mass="36702">MASLRSARRMFCAAAQTGAVPVPAGRWEKLKTSKAGVWCRSLLSDYREACREVVVGAWERPLKTSVYVTLLGGAWACFYTKPDRSSFESALLDCSNQLCLLSPWIRSSTSDGHVQSLMKLRNEGRLRYASLGLVCVVYHADYDPDNMLYEAQCSTLSTPWRELPHRVLDIGFTGRWWILGSKMKDYDINKEEFKHLPAHMQETSPPSAEEVERSERLHKESWLALTVEDAVDNTRGSDHEGFSTCQLVTRVLAAFRVKDFSCQLHLYERLGSTVEEELGVCPTSGGFAPHSVPHPSGQHTGLLVVIGGASAPKCVVTHRRQRVNVCTKG</sequence>
<dbReference type="PANTHER" id="PTHR21435">
    <property type="entry name" value="MITOCHONDRIAL IMPORT INNER MEMBRANE TRANSLOCASE SUBUNIT TIM29"/>
    <property type="match status" value="1"/>
</dbReference>
<name>A0A1A8HDU9_9TELE</name>
<gene>
    <name evidence="1" type="primary">C3H19ORF52</name>
</gene>
<dbReference type="InterPro" id="IPR019322">
    <property type="entry name" value="TIMM29"/>
</dbReference>
<dbReference type="GO" id="GO:0045039">
    <property type="term" value="P:protein insertion into mitochondrial inner membrane"/>
    <property type="evidence" value="ECO:0007669"/>
    <property type="project" value="TreeGrafter"/>
</dbReference>
<feature type="non-terminal residue" evidence="1">
    <location>
        <position position="329"/>
    </location>
</feature>
<dbReference type="PANTHER" id="PTHR21435:SF1">
    <property type="entry name" value="MITOCHONDRIAL IMPORT INNER MEMBRANE TRANSLOCASE SUBUNIT TIM29"/>
    <property type="match status" value="1"/>
</dbReference>